<keyword evidence="2 6" id="KW-0812">Transmembrane</keyword>
<reference evidence="8" key="2">
    <citation type="submission" date="2020-08" db="EMBL/GenBank/DDBJ databases">
        <title>Plant Genome Project.</title>
        <authorList>
            <person name="Zhang R.-G."/>
        </authorList>
    </citation>
    <scope>NUCLEOTIDE SEQUENCE</scope>
    <source>
        <strain evidence="8">Huo1</strain>
        <tissue evidence="8">Leaf</tissue>
    </source>
</reference>
<keyword evidence="5 6" id="KW-0472">Membrane</keyword>
<gene>
    <name evidence="8" type="ORF">SASPL_131117</name>
</gene>
<evidence type="ECO:0000256" key="5">
    <source>
        <dbReference type="ARBA" id="ARBA00023136"/>
    </source>
</evidence>
<sequence length="191" mass="20662">MQEAKQPTEVSLSLLVDYYTDTNQYCHLSKGEEIDPIIPTTTSFFKTTFNGLNSLSGVEILSIPFALSSGGWLSLILLLIIASATFYTGLLIKRCMDADDKIRSYPDVGERAFGGKGRAVVSVFMNVELFMVATGFLILAGDNLSTLLPDVELHLCGAVVGGRTALVLAVAAVMAPTVWIDDMRSLARESF</sequence>
<feature type="transmembrane region" description="Helical" evidence="6">
    <location>
        <begin position="119"/>
        <end position="140"/>
    </location>
</feature>
<keyword evidence="4 6" id="KW-1133">Transmembrane helix</keyword>
<feature type="transmembrane region" description="Helical" evidence="6">
    <location>
        <begin position="71"/>
        <end position="92"/>
    </location>
</feature>
<proteinExistence type="predicted"/>
<keyword evidence="3" id="KW-0813">Transport</keyword>
<organism evidence="8">
    <name type="scientific">Salvia splendens</name>
    <name type="common">Scarlet sage</name>
    <dbReference type="NCBI Taxonomy" id="180675"/>
    <lineage>
        <taxon>Eukaryota</taxon>
        <taxon>Viridiplantae</taxon>
        <taxon>Streptophyta</taxon>
        <taxon>Embryophyta</taxon>
        <taxon>Tracheophyta</taxon>
        <taxon>Spermatophyta</taxon>
        <taxon>Magnoliopsida</taxon>
        <taxon>eudicotyledons</taxon>
        <taxon>Gunneridae</taxon>
        <taxon>Pentapetalae</taxon>
        <taxon>asterids</taxon>
        <taxon>lamiids</taxon>
        <taxon>Lamiales</taxon>
        <taxon>Lamiaceae</taxon>
        <taxon>Nepetoideae</taxon>
        <taxon>Mentheae</taxon>
        <taxon>Salviinae</taxon>
        <taxon>Salvia</taxon>
        <taxon>Salvia subgen. Calosphace</taxon>
        <taxon>core Calosphace</taxon>
    </lineage>
</organism>
<dbReference type="PANTHER" id="PTHR22950:SF705">
    <property type="entry name" value="AMINO ACID TRANSPORTER AVT1I-LIKE"/>
    <property type="match status" value="1"/>
</dbReference>
<dbReference type="EMBL" id="PNBA02000011">
    <property type="protein sequence ID" value="KAG6408114.1"/>
    <property type="molecule type" value="Genomic_DNA"/>
</dbReference>
<protein>
    <recommendedName>
        <fullName evidence="7">Amino acid transporter transmembrane domain-containing protein</fullName>
    </recommendedName>
</protein>
<accession>A0A8X8X8N7</accession>
<evidence type="ECO:0000313" key="8">
    <source>
        <dbReference type="EMBL" id="KAG6408114.1"/>
    </source>
</evidence>
<keyword evidence="3" id="KW-0029">Amino-acid transport</keyword>
<evidence type="ECO:0000259" key="7">
    <source>
        <dbReference type="Pfam" id="PF01490"/>
    </source>
</evidence>
<comment type="subcellular location">
    <subcellularLocation>
        <location evidence="1">Membrane</location>
        <topology evidence="1">Multi-pass membrane protein</topology>
    </subcellularLocation>
</comment>
<evidence type="ECO:0000256" key="3">
    <source>
        <dbReference type="ARBA" id="ARBA00022970"/>
    </source>
</evidence>
<dbReference type="GO" id="GO:0015179">
    <property type="term" value="F:L-amino acid transmembrane transporter activity"/>
    <property type="evidence" value="ECO:0007669"/>
    <property type="project" value="TreeGrafter"/>
</dbReference>
<name>A0A8X8X8N7_SALSN</name>
<feature type="domain" description="Amino acid transporter transmembrane" evidence="7">
    <location>
        <begin position="41"/>
        <end position="190"/>
    </location>
</feature>
<evidence type="ECO:0000256" key="1">
    <source>
        <dbReference type="ARBA" id="ARBA00004141"/>
    </source>
</evidence>
<comment type="caution">
    <text evidence="8">The sequence shown here is derived from an EMBL/GenBank/DDBJ whole genome shotgun (WGS) entry which is preliminary data.</text>
</comment>
<evidence type="ECO:0000313" key="9">
    <source>
        <dbReference type="Proteomes" id="UP000298416"/>
    </source>
</evidence>
<keyword evidence="9" id="KW-1185">Reference proteome</keyword>
<dbReference type="AlphaFoldDB" id="A0A8X8X8N7"/>
<evidence type="ECO:0000256" key="4">
    <source>
        <dbReference type="ARBA" id="ARBA00022989"/>
    </source>
</evidence>
<evidence type="ECO:0000256" key="2">
    <source>
        <dbReference type="ARBA" id="ARBA00022692"/>
    </source>
</evidence>
<dbReference type="InterPro" id="IPR013057">
    <property type="entry name" value="AA_transpt_TM"/>
</dbReference>
<dbReference type="Pfam" id="PF01490">
    <property type="entry name" value="Aa_trans"/>
    <property type="match status" value="1"/>
</dbReference>
<dbReference type="PANTHER" id="PTHR22950">
    <property type="entry name" value="AMINO ACID TRANSPORTER"/>
    <property type="match status" value="1"/>
</dbReference>
<dbReference type="Proteomes" id="UP000298416">
    <property type="component" value="Unassembled WGS sequence"/>
</dbReference>
<reference evidence="8" key="1">
    <citation type="submission" date="2018-01" db="EMBL/GenBank/DDBJ databases">
        <authorList>
            <person name="Mao J.F."/>
        </authorList>
    </citation>
    <scope>NUCLEOTIDE SEQUENCE</scope>
    <source>
        <strain evidence="8">Huo1</strain>
        <tissue evidence="8">Leaf</tissue>
    </source>
</reference>
<feature type="transmembrane region" description="Helical" evidence="6">
    <location>
        <begin position="160"/>
        <end position="180"/>
    </location>
</feature>
<dbReference type="GO" id="GO:0005774">
    <property type="term" value="C:vacuolar membrane"/>
    <property type="evidence" value="ECO:0007669"/>
    <property type="project" value="TreeGrafter"/>
</dbReference>
<evidence type="ECO:0000256" key="6">
    <source>
        <dbReference type="SAM" id="Phobius"/>
    </source>
</evidence>